<evidence type="ECO:0000313" key="4">
    <source>
        <dbReference type="Proteomes" id="UP000012174"/>
    </source>
</evidence>
<evidence type="ECO:0000256" key="2">
    <source>
        <dbReference type="SAM" id="MobiDB-lite"/>
    </source>
</evidence>
<feature type="region of interest" description="Disordered" evidence="2">
    <location>
        <begin position="44"/>
        <end position="105"/>
    </location>
</feature>
<feature type="compositionally biased region" description="Basic and acidic residues" evidence="2">
    <location>
        <begin position="78"/>
        <end position="105"/>
    </location>
</feature>
<feature type="compositionally biased region" description="Basic and acidic residues" evidence="2">
    <location>
        <begin position="44"/>
        <end position="54"/>
    </location>
</feature>
<dbReference type="AlphaFoldDB" id="M7SVR7"/>
<keyword evidence="4" id="KW-1185">Reference proteome</keyword>
<sequence length="485" mass="54449">MSDNLSRLANQVPVVLSQHSSQRGPLEFDISQWIDIDKLCGHQAEEDPETHSKSDVVSMPGLTSGTSEDGGSSPLPLLEDRARAKAQLDDAKKQDDELTIPRRELRPKVTYPPYIHMFGAGEDAVANMTDDSRESTSNDGTYWSSSSASGGNSPFTEAGSSEGSRPDRGRRNRPLVDRDAVAEVRELGACVRCHIRKLKCNSRDVCEKCTEHAQKHSGSASPLLARHLCVRRKLSEIGPAFDRLSGYMTRDGVCGQWMWSIFFEDDAMASPSLNISVLEHAQQSRHSIFGVSPFECQEPNFTLNKHELPQPVELFDMLSKTHTMRSERDILSNIDRFMKTNMKSEDKLPIWICIMQLILTYRDLLGLVEAKQLGIAGAEAMPELVIPHKTVDLVKNLFVTLVIVFEGYFKNKALEFPTEKGGFASHRPWEYFLAEINTIQIQMQQFLNLISQEVSPVDYVFNALLKKPKKSQTQARQPKRQKVAA</sequence>
<evidence type="ECO:0008006" key="5">
    <source>
        <dbReference type="Google" id="ProtNLM"/>
    </source>
</evidence>
<feature type="compositionally biased region" description="Basic and acidic residues" evidence="2">
    <location>
        <begin position="164"/>
        <end position="176"/>
    </location>
</feature>
<proteinExistence type="predicted"/>
<keyword evidence="1" id="KW-0539">Nucleus</keyword>
<dbReference type="OrthoDB" id="5426982at2759"/>
<dbReference type="KEGG" id="ela:UCREL1_2273"/>
<dbReference type="OMA" id="FYHYQFR"/>
<gene>
    <name evidence="3" type="ORF">UCREL1_2273</name>
</gene>
<dbReference type="Proteomes" id="UP000012174">
    <property type="component" value="Unassembled WGS sequence"/>
</dbReference>
<name>M7SVR7_EUTLA</name>
<dbReference type="GO" id="GO:0008270">
    <property type="term" value="F:zinc ion binding"/>
    <property type="evidence" value="ECO:0007669"/>
    <property type="project" value="InterPro"/>
</dbReference>
<feature type="region of interest" description="Disordered" evidence="2">
    <location>
        <begin position="129"/>
        <end position="176"/>
    </location>
</feature>
<evidence type="ECO:0000313" key="3">
    <source>
        <dbReference type="EMBL" id="EMR70694.1"/>
    </source>
</evidence>
<dbReference type="HOGENOM" id="CLU_450628_0_0_1"/>
<feature type="compositionally biased region" description="Low complexity" evidence="2">
    <location>
        <begin position="144"/>
        <end position="153"/>
    </location>
</feature>
<dbReference type="EMBL" id="KB705797">
    <property type="protein sequence ID" value="EMR70694.1"/>
    <property type="molecule type" value="Genomic_DNA"/>
</dbReference>
<reference evidence="4" key="1">
    <citation type="journal article" date="2013" name="Genome Announc.">
        <title>Draft genome sequence of the grapevine dieback fungus Eutypa lata UCR-EL1.</title>
        <authorList>
            <person name="Blanco-Ulate B."/>
            <person name="Rolshausen P.E."/>
            <person name="Cantu D."/>
        </authorList>
    </citation>
    <scope>NUCLEOTIDE SEQUENCE [LARGE SCALE GENOMIC DNA]</scope>
    <source>
        <strain evidence="4">UCR-EL1</strain>
    </source>
</reference>
<dbReference type="CDD" id="cd00067">
    <property type="entry name" value="GAL4"/>
    <property type="match status" value="1"/>
</dbReference>
<dbReference type="eggNOG" id="ENOG502T5Q1">
    <property type="taxonomic scope" value="Eukaryota"/>
</dbReference>
<evidence type="ECO:0000256" key="1">
    <source>
        <dbReference type="ARBA" id="ARBA00023242"/>
    </source>
</evidence>
<feature type="compositionally biased region" description="Polar residues" evidence="2">
    <location>
        <begin position="61"/>
        <end position="70"/>
    </location>
</feature>
<dbReference type="GO" id="GO:0000981">
    <property type="term" value="F:DNA-binding transcription factor activity, RNA polymerase II-specific"/>
    <property type="evidence" value="ECO:0007669"/>
    <property type="project" value="InterPro"/>
</dbReference>
<feature type="compositionally biased region" description="Polar residues" evidence="2">
    <location>
        <begin position="154"/>
        <end position="163"/>
    </location>
</feature>
<organism evidence="3 4">
    <name type="scientific">Eutypa lata (strain UCR-EL1)</name>
    <name type="common">Grapevine dieback disease fungus</name>
    <name type="synonym">Eutypa armeniacae</name>
    <dbReference type="NCBI Taxonomy" id="1287681"/>
    <lineage>
        <taxon>Eukaryota</taxon>
        <taxon>Fungi</taxon>
        <taxon>Dikarya</taxon>
        <taxon>Ascomycota</taxon>
        <taxon>Pezizomycotina</taxon>
        <taxon>Sordariomycetes</taxon>
        <taxon>Xylariomycetidae</taxon>
        <taxon>Xylariales</taxon>
        <taxon>Diatrypaceae</taxon>
        <taxon>Eutypa</taxon>
    </lineage>
</organism>
<dbReference type="InterPro" id="IPR001138">
    <property type="entry name" value="Zn2Cys6_DnaBD"/>
</dbReference>
<protein>
    <recommendedName>
        <fullName evidence="5">Zn(2)-C6 fungal-type domain-containing protein</fullName>
    </recommendedName>
</protein>
<accession>M7SVR7</accession>